<keyword evidence="5" id="KW-1185">Reference proteome</keyword>
<organism evidence="4 5">
    <name type="scientific">Mucilaginibacter oryzae</name>
    <dbReference type="NCBI Taxonomy" id="468058"/>
    <lineage>
        <taxon>Bacteria</taxon>
        <taxon>Pseudomonadati</taxon>
        <taxon>Bacteroidota</taxon>
        <taxon>Sphingobacteriia</taxon>
        <taxon>Sphingobacteriales</taxon>
        <taxon>Sphingobacteriaceae</taxon>
        <taxon>Mucilaginibacter</taxon>
    </lineage>
</organism>
<proteinExistence type="predicted"/>
<reference evidence="4 5" key="1">
    <citation type="submission" date="2018-05" db="EMBL/GenBank/DDBJ databases">
        <title>Genomic Encyclopedia of Archaeal and Bacterial Type Strains, Phase II (KMG-II): from individual species to whole genera.</title>
        <authorList>
            <person name="Goeker M."/>
        </authorList>
    </citation>
    <scope>NUCLEOTIDE SEQUENCE [LARGE SCALE GENOMIC DNA]</scope>
    <source>
        <strain evidence="4 5">DSM 19975</strain>
    </source>
</reference>
<keyword evidence="1" id="KW-0732">Signal</keyword>
<evidence type="ECO:0000313" key="5">
    <source>
        <dbReference type="Proteomes" id="UP000245678"/>
    </source>
</evidence>
<dbReference type="AlphaFoldDB" id="A0A316HH54"/>
<dbReference type="Pfam" id="PF13205">
    <property type="entry name" value="Big_5"/>
    <property type="match status" value="2"/>
</dbReference>
<gene>
    <name evidence="4" type="ORF">LX99_04403</name>
</gene>
<keyword evidence="2" id="KW-1015">Disulfide bond</keyword>
<dbReference type="EMBL" id="QGHA01000012">
    <property type="protein sequence ID" value="PWK72545.1"/>
    <property type="molecule type" value="Genomic_DNA"/>
</dbReference>
<dbReference type="Proteomes" id="UP000245678">
    <property type="component" value="Unassembled WGS sequence"/>
</dbReference>
<feature type="domain" description="LamG-like jellyroll fold" evidence="3">
    <location>
        <begin position="328"/>
        <end position="502"/>
    </location>
</feature>
<evidence type="ECO:0000259" key="3">
    <source>
        <dbReference type="SMART" id="SM00560"/>
    </source>
</evidence>
<dbReference type="InterPro" id="IPR006558">
    <property type="entry name" value="LamG-like"/>
</dbReference>
<dbReference type="InterPro" id="IPR032812">
    <property type="entry name" value="SbsA_Ig"/>
</dbReference>
<evidence type="ECO:0000313" key="4">
    <source>
        <dbReference type="EMBL" id="PWK72545.1"/>
    </source>
</evidence>
<sequence length="511" mass="54562">MKKMYEKPFAVSCTVMMLGLALFSSCKRDNDFTVDTSNPMVVSYNPTSAAEGVAVTSNLVLTFDKIIKKGAGMITIASKADTQRINITSGAITIGENKKELIINPANDLKADENYSITIDRGIVTDLLGNQYMGFPDGKSWKFKTVGSSGLPLVSLSPLPESTDGSTIKLDLVFADDVKKGTGNFSVYEAGGTKVADYAVTGQSVTVNGKHVTIKFSAPLKYATAYYVLADAGAVVNNDGKAFEGFLTPASWAFTTTAGSGTALAVYLPLDNDLTDASGNKLDAMPGETATTNVTFVTDPERGRVASFAAGAYASLPKNDLLRPGITKDFSFSLWVKLKGIGSDPTLFGNSDWDSGSNPGFVFATDGGDTYTGPGSSGRGWLIKMTGDAGGVSNRMDWRANETSPQSPAVADNKWHMVTVVLDQTAKRLHVYIDATEYINIAKATSYNLNTLKGPLWDSAHDYPFNIWEDGTGHYNSGDDERKALAGLVDDVRIYNKALSAKEVAGLFVTH</sequence>
<dbReference type="PROSITE" id="PS51257">
    <property type="entry name" value="PROKAR_LIPOPROTEIN"/>
    <property type="match status" value="1"/>
</dbReference>
<dbReference type="SUPFAM" id="SSF49899">
    <property type="entry name" value="Concanavalin A-like lectins/glucanases"/>
    <property type="match status" value="1"/>
</dbReference>
<protein>
    <submittedName>
        <fullName evidence="4">Ig-like domain-containing protein</fullName>
    </submittedName>
</protein>
<dbReference type="GO" id="GO:0005975">
    <property type="term" value="P:carbohydrate metabolic process"/>
    <property type="evidence" value="ECO:0007669"/>
    <property type="project" value="UniProtKB-ARBA"/>
</dbReference>
<dbReference type="InterPro" id="IPR013320">
    <property type="entry name" value="ConA-like_dom_sf"/>
</dbReference>
<dbReference type="Pfam" id="PF13385">
    <property type="entry name" value="Laminin_G_3"/>
    <property type="match status" value="1"/>
</dbReference>
<accession>A0A316HH54</accession>
<dbReference type="RefSeq" id="WP_109609745.1">
    <property type="nucleotide sequence ID" value="NZ_QGHA01000012.1"/>
</dbReference>
<comment type="caution">
    <text evidence="4">The sequence shown here is derived from an EMBL/GenBank/DDBJ whole genome shotgun (WGS) entry which is preliminary data.</text>
</comment>
<evidence type="ECO:0000256" key="1">
    <source>
        <dbReference type="ARBA" id="ARBA00022729"/>
    </source>
</evidence>
<dbReference type="GO" id="GO:0004553">
    <property type="term" value="F:hydrolase activity, hydrolyzing O-glycosyl compounds"/>
    <property type="evidence" value="ECO:0007669"/>
    <property type="project" value="UniProtKB-ARBA"/>
</dbReference>
<evidence type="ECO:0000256" key="2">
    <source>
        <dbReference type="ARBA" id="ARBA00023157"/>
    </source>
</evidence>
<dbReference type="SMART" id="SM00560">
    <property type="entry name" value="LamGL"/>
    <property type="match status" value="1"/>
</dbReference>
<dbReference type="Gene3D" id="2.60.120.200">
    <property type="match status" value="1"/>
</dbReference>
<name>A0A316HH54_9SPHI</name>